<feature type="compositionally biased region" description="Polar residues" evidence="1">
    <location>
        <begin position="811"/>
        <end position="822"/>
    </location>
</feature>
<comment type="caution">
    <text evidence="2">The sequence shown here is derived from an EMBL/GenBank/DDBJ whole genome shotgun (WGS) entry which is preliminary data.</text>
</comment>
<feature type="compositionally biased region" description="Basic and acidic residues" evidence="1">
    <location>
        <begin position="359"/>
        <end position="371"/>
    </location>
</feature>
<feature type="region of interest" description="Disordered" evidence="1">
    <location>
        <begin position="404"/>
        <end position="461"/>
    </location>
</feature>
<feature type="region of interest" description="Disordered" evidence="1">
    <location>
        <begin position="170"/>
        <end position="220"/>
    </location>
</feature>
<feature type="region of interest" description="Disordered" evidence="1">
    <location>
        <begin position="1"/>
        <end position="24"/>
    </location>
</feature>
<dbReference type="EMBL" id="JAULSR010000004">
    <property type="protein sequence ID" value="KAK0621439.1"/>
    <property type="molecule type" value="Genomic_DNA"/>
</dbReference>
<feature type="compositionally biased region" description="Basic and acidic residues" evidence="1">
    <location>
        <begin position="308"/>
        <end position="322"/>
    </location>
</feature>
<evidence type="ECO:0000256" key="1">
    <source>
        <dbReference type="SAM" id="MobiDB-lite"/>
    </source>
</evidence>
<evidence type="ECO:0000313" key="2">
    <source>
        <dbReference type="EMBL" id="KAK0621439.1"/>
    </source>
</evidence>
<keyword evidence="3" id="KW-1185">Reference proteome</keyword>
<feature type="region of interest" description="Disordered" evidence="1">
    <location>
        <begin position="37"/>
        <end position="73"/>
    </location>
</feature>
<gene>
    <name evidence="2" type="ORF">B0T17DRAFT_641273</name>
</gene>
<reference evidence="2" key="1">
    <citation type="submission" date="2023-06" db="EMBL/GenBank/DDBJ databases">
        <title>Genome-scale phylogeny and comparative genomics of the fungal order Sordariales.</title>
        <authorList>
            <consortium name="Lawrence Berkeley National Laboratory"/>
            <person name="Hensen N."/>
            <person name="Bonometti L."/>
            <person name="Westerberg I."/>
            <person name="Brannstrom I.O."/>
            <person name="Guillou S."/>
            <person name="Cros-Aarteil S."/>
            <person name="Calhoun S."/>
            <person name="Haridas S."/>
            <person name="Kuo A."/>
            <person name="Mondo S."/>
            <person name="Pangilinan J."/>
            <person name="Riley R."/>
            <person name="LaButti K."/>
            <person name="Andreopoulos B."/>
            <person name="Lipzen A."/>
            <person name="Chen C."/>
            <person name="Yanf M."/>
            <person name="Daum C."/>
            <person name="Ng V."/>
            <person name="Clum A."/>
            <person name="Steindorff A."/>
            <person name="Ohm R."/>
            <person name="Martin F."/>
            <person name="Silar P."/>
            <person name="Natvig D."/>
            <person name="Lalanne C."/>
            <person name="Gautier V."/>
            <person name="Ament-velasquez S.L."/>
            <person name="Kruys A."/>
            <person name="Hutchinson M.I."/>
            <person name="Powell A.J."/>
            <person name="Barry K."/>
            <person name="Miller A.N."/>
            <person name="Grigoriev I.V."/>
            <person name="Debuchy R."/>
            <person name="Gladieux P."/>
            <person name="Thoren M.H."/>
            <person name="Johannesson H."/>
        </authorList>
    </citation>
    <scope>NUCLEOTIDE SEQUENCE</scope>
    <source>
        <strain evidence="2">SMH3391-2</strain>
    </source>
</reference>
<feature type="compositionally biased region" description="Basic residues" evidence="1">
    <location>
        <begin position="438"/>
        <end position="450"/>
    </location>
</feature>
<proteinExistence type="predicted"/>
<organism evidence="2 3">
    <name type="scientific">Bombardia bombarda</name>
    <dbReference type="NCBI Taxonomy" id="252184"/>
    <lineage>
        <taxon>Eukaryota</taxon>
        <taxon>Fungi</taxon>
        <taxon>Dikarya</taxon>
        <taxon>Ascomycota</taxon>
        <taxon>Pezizomycotina</taxon>
        <taxon>Sordariomycetes</taxon>
        <taxon>Sordariomycetidae</taxon>
        <taxon>Sordariales</taxon>
        <taxon>Lasiosphaeriaceae</taxon>
        <taxon>Bombardia</taxon>
    </lineage>
</organism>
<feature type="compositionally biased region" description="Basic and acidic residues" evidence="1">
    <location>
        <begin position="265"/>
        <end position="274"/>
    </location>
</feature>
<protein>
    <submittedName>
        <fullName evidence="2">Uncharacterized protein</fullName>
    </submittedName>
</protein>
<accession>A0AA40C1M0</accession>
<feature type="region of interest" description="Disordered" evidence="1">
    <location>
        <begin position="242"/>
        <end position="329"/>
    </location>
</feature>
<feature type="compositionally biased region" description="Low complexity" evidence="1">
    <location>
        <begin position="275"/>
        <end position="284"/>
    </location>
</feature>
<feature type="compositionally biased region" description="Polar residues" evidence="1">
    <location>
        <begin position="174"/>
        <end position="198"/>
    </location>
</feature>
<evidence type="ECO:0000313" key="3">
    <source>
        <dbReference type="Proteomes" id="UP001174934"/>
    </source>
</evidence>
<name>A0AA40C1M0_9PEZI</name>
<sequence length="847" mass="93088">MSSPGQEPWSQSDQSQNPTHLALSQSWSFLGAMASTPMSISSKNTGDDSPAELEVSSHNTSTQAESESQSILIPDIAQGCPELIGRGKISNESDQLDLCQVFDSHPDMDSDLSDTDDNDITNAIRKSLQAIKDDRQIQQQPAAMARFNQIIERKPLEILLGNTTKWPLIFGGHQRSSPATPKDSPSQNLPRKTDTITVTPGGRAEAKTTLETPKTSVPVVGENARKRPFLTAESIEAMRRIPLGNFDDHEPKRHKTDKSRRRLHHSDGSKDELSSSRSYRRSSSIASNKPSIPIRAFDNNRSKHGSKTSRDLDRGLVKHSSRDISSNAGAPKALAAVNEQRLKAAKTQPVIDLTASEKTSQRTELPDKPRAVDTAVGAKPPLPLPLPSVTAEEENELFRMFASKQKEKRQTRIINGSLPTGGREGGAFIPPDPTRGRPPGRKANQNRHRTPVTTKPSASPLRGIDALLQQGFLLPPQKTSKSAPAPRPPPARKNPAVIVPAGSILGETTPIKQWVVYRTPKFIPEPGETKADKATRCTAYLSKRQANKDAQQQHSRWIKGVTKKSWEYTSDKGLFDSSLEFDSGDVQYYWVIEELTDLSTASDRARAAGGSLCLDAQAASIYTRQRYDVWSMRIYPNSEQVVEQAGKKSQVIVMDCRDEEEGQEAEEPLRGGREVSEAPTVRFPSHSRNPLDLLSPPENQHHGSFTTLALANEAAQKIFIDLLQPRNSRIEDHHYYKYYAKPQVLEQFAQDAADDDGARTPLDVAWEPRADGLQWYFLRLQVKVVVTELKGPVDIGDMVVDGGPVKDDDGQTNVNDDGPSSINGGGLAKAPPILVVQEDSSDASEAE</sequence>
<dbReference type="Proteomes" id="UP001174934">
    <property type="component" value="Unassembled WGS sequence"/>
</dbReference>
<feature type="region of interest" description="Disordered" evidence="1">
    <location>
        <begin position="356"/>
        <end position="387"/>
    </location>
</feature>
<feature type="compositionally biased region" description="Basic and acidic residues" evidence="1">
    <location>
        <begin position="667"/>
        <end position="676"/>
    </location>
</feature>
<dbReference type="AlphaFoldDB" id="A0AA40C1M0"/>
<feature type="region of interest" description="Disordered" evidence="1">
    <location>
        <begin position="658"/>
        <end position="688"/>
    </location>
</feature>
<feature type="compositionally biased region" description="Polar residues" evidence="1">
    <location>
        <begin position="56"/>
        <end position="71"/>
    </location>
</feature>
<feature type="region of interest" description="Disordered" evidence="1">
    <location>
        <begin position="800"/>
        <end position="847"/>
    </location>
</feature>
<feature type="compositionally biased region" description="Basic residues" evidence="1">
    <location>
        <begin position="252"/>
        <end position="264"/>
    </location>
</feature>